<reference evidence="9" key="2">
    <citation type="journal article" date="2018" name="BMC Genomics">
        <title>A manually annotated Actinidia chinensis var. chinensis (kiwifruit) genome highlights the challenges associated with draft genomes and gene prediction in plants.</title>
        <authorList>
            <person name="Pilkington S.M."/>
            <person name="Crowhurst R."/>
            <person name="Hilario E."/>
            <person name="Nardozza S."/>
            <person name="Fraser L."/>
            <person name="Peng Y."/>
            <person name="Gunaseelan K."/>
            <person name="Simpson R."/>
            <person name="Tahir J."/>
            <person name="Deroles S.C."/>
            <person name="Templeton K."/>
            <person name="Luo Z."/>
            <person name="Davy M."/>
            <person name="Cheng C."/>
            <person name="McNeilage M."/>
            <person name="Scaglione D."/>
            <person name="Liu Y."/>
            <person name="Zhang Q."/>
            <person name="Datson P."/>
            <person name="De Silva N."/>
            <person name="Gardiner S.E."/>
            <person name="Bassett H."/>
            <person name="Chagne D."/>
            <person name="McCallum J."/>
            <person name="Dzierzon H."/>
            <person name="Deng C."/>
            <person name="Wang Y.Y."/>
            <person name="Barron L."/>
            <person name="Manako K."/>
            <person name="Bowen J."/>
            <person name="Foster T.M."/>
            <person name="Erridge Z.A."/>
            <person name="Tiffin H."/>
            <person name="Waite C.N."/>
            <person name="Davies K.M."/>
            <person name="Grierson E.P."/>
            <person name="Laing W.A."/>
            <person name="Kirk R."/>
            <person name="Chen X."/>
            <person name="Wood M."/>
            <person name="Montefiori M."/>
            <person name="Brummell D.A."/>
            <person name="Schwinn K.E."/>
            <person name="Catanach A."/>
            <person name="Fullerton C."/>
            <person name="Li D."/>
            <person name="Meiyalaghan S."/>
            <person name="Nieuwenhuizen N."/>
            <person name="Read N."/>
            <person name="Prakash R."/>
            <person name="Hunter D."/>
            <person name="Zhang H."/>
            <person name="McKenzie M."/>
            <person name="Knabel M."/>
            <person name="Harris A."/>
            <person name="Allan A.C."/>
            <person name="Gleave A."/>
            <person name="Chen A."/>
            <person name="Janssen B.J."/>
            <person name="Plunkett B."/>
            <person name="Ampomah-Dwamena C."/>
            <person name="Voogd C."/>
            <person name="Leif D."/>
            <person name="Lafferty D."/>
            <person name="Souleyre E.J.F."/>
            <person name="Varkonyi-Gasic E."/>
            <person name="Gambi F."/>
            <person name="Hanley J."/>
            <person name="Yao J.L."/>
            <person name="Cheung J."/>
            <person name="David K.M."/>
            <person name="Warren B."/>
            <person name="Marsh K."/>
            <person name="Snowden K.C."/>
            <person name="Lin-Wang K."/>
            <person name="Brian L."/>
            <person name="Martinez-Sanchez M."/>
            <person name="Wang M."/>
            <person name="Ileperuma N."/>
            <person name="Macnee N."/>
            <person name="Campin R."/>
            <person name="McAtee P."/>
            <person name="Drummond R.S.M."/>
            <person name="Espley R.V."/>
            <person name="Ireland H.S."/>
            <person name="Wu R."/>
            <person name="Atkinson R.G."/>
            <person name="Karunairetnam S."/>
            <person name="Bulley S."/>
            <person name="Chunkath S."/>
            <person name="Hanley Z."/>
            <person name="Storey R."/>
            <person name="Thrimawithana A.H."/>
            <person name="Thomson S."/>
            <person name="David C."/>
            <person name="Testolin R."/>
            <person name="Huang H."/>
            <person name="Hellens R.P."/>
            <person name="Schaffer R.J."/>
        </authorList>
    </citation>
    <scope>NUCLEOTIDE SEQUENCE [LARGE SCALE GENOMIC DNA]</scope>
    <source>
        <strain evidence="9">cv. Red5</strain>
    </source>
</reference>
<dbReference type="OMA" id="KEKIKCR"/>
<dbReference type="Gene3D" id="1.25.40.10">
    <property type="entry name" value="Tetratricopeptide repeat domain"/>
    <property type="match status" value="2"/>
</dbReference>
<feature type="compositionally biased region" description="Polar residues" evidence="7">
    <location>
        <begin position="845"/>
        <end position="911"/>
    </location>
</feature>
<feature type="compositionally biased region" description="Basic and acidic residues" evidence="7">
    <location>
        <begin position="762"/>
        <end position="775"/>
    </location>
</feature>
<dbReference type="GO" id="GO:0005685">
    <property type="term" value="C:U1 snRNP"/>
    <property type="evidence" value="ECO:0007669"/>
    <property type="project" value="TreeGrafter"/>
</dbReference>
<feature type="region of interest" description="Disordered" evidence="7">
    <location>
        <begin position="623"/>
        <end position="647"/>
    </location>
</feature>
<dbReference type="PANTHER" id="PTHR17204">
    <property type="entry name" value="PRE-MRNA PROCESSING PROTEIN PRP39-RELATED"/>
    <property type="match status" value="1"/>
</dbReference>
<feature type="compositionally biased region" description="Acidic residues" evidence="7">
    <location>
        <begin position="810"/>
        <end position="819"/>
    </location>
</feature>
<dbReference type="InParanoid" id="A0A2R6Q6R3"/>
<gene>
    <name evidence="8" type="ORF">CEY00_Acc21339</name>
</gene>
<feature type="region of interest" description="Disordered" evidence="7">
    <location>
        <begin position="1226"/>
        <end position="1291"/>
    </location>
</feature>
<dbReference type="GO" id="GO:0000395">
    <property type="term" value="P:mRNA 5'-splice site recognition"/>
    <property type="evidence" value="ECO:0007669"/>
    <property type="project" value="TreeGrafter"/>
</dbReference>
<dbReference type="GO" id="GO:0071004">
    <property type="term" value="C:U2-type prespliceosome"/>
    <property type="evidence" value="ECO:0007669"/>
    <property type="project" value="TreeGrafter"/>
</dbReference>
<reference evidence="8 9" key="1">
    <citation type="submission" date="2017-07" db="EMBL/GenBank/DDBJ databases">
        <title>An improved, manually edited Actinidia chinensis var. chinensis (kiwifruit) genome highlights the challenges associated with draft genomes and gene prediction in plants.</title>
        <authorList>
            <person name="Pilkington S."/>
            <person name="Crowhurst R."/>
            <person name="Hilario E."/>
            <person name="Nardozza S."/>
            <person name="Fraser L."/>
            <person name="Peng Y."/>
            <person name="Gunaseelan K."/>
            <person name="Simpson R."/>
            <person name="Tahir J."/>
            <person name="Deroles S."/>
            <person name="Templeton K."/>
            <person name="Luo Z."/>
            <person name="Davy M."/>
            <person name="Cheng C."/>
            <person name="Mcneilage M."/>
            <person name="Scaglione D."/>
            <person name="Liu Y."/>
            <person name="Zhang Q."/>
            <person name="Datson P."/>
            <person name="De Silva N."/>
            <person name="Gardiner S."/>
            <person name="Bassett H."/>
            <person name="Chagne D."/>
            <person name="Mccallum J."/>
            <person name="Dzierzon H."/>
            <person name="Deng C."/>
            <person name="Wang Y.-Y."/>
            <person name="Barron N."/>
            <person name="Manako K."/>
            <person name="Bowen J."/>
            <person name="Foster T."/>
            <person name="Erridge Z."/>
            <person name="Tiffin H."/>
            <person name="Waite C."/>
            <person name="Davies K."/>
            <person name="Grierson E."/>
            <person name="Laing W."/>
            <person name="Kirk R."/>
            <person name="Chen X."/>
            <person name="Wood M."/>
            <person name="Montefiori M."/>
            <person name="Brummell D."/>
            <person name="Schwinn K."/>
            <person name="Catanach A."/>
            <person name="Fullerton C."/>
            <person name="Li D."/>
            <person name="Meiyalaghan S."/>
            <person name="Nieuwenhuizen N."/>
            <person name="Read N."/>
            <person name="Prakash R."/>
            <person name="Hunter D."/>
            <person name="Zhang H."/>
            <person name="Mckenzie M."/>
            <person name="Knabel M."/>
            <person name="Harris A."/>
            <person name="Allan A."/>
            <person name="Chen A."/>
            <person name="Janssen B."/>
            <person name="Plunkett B."/>
            <person name="Dwamena C."/>
            <person name="Voogd C."/>
            <person name="Leif D."/>
            <person name="Lafferty D."/>
            <person name="Souleyre E."/>
            <person name="Varkonyi-Gasic E."/>
            <person name="Gambi F."/>
            <person name="Hanley J."/>
            <person name="Yao J.-L."/>
            <person name="Cheung J."/>
            <person name="David K."/>
            <person name="Warren B."/>
            <person name="Marsh K."/>
            <person name="Snowden K."/>
            <person name="Lin-Wang K."/>
            <person name="Brian L."/>
            <person name="Martinez-Sanchez M."/>
            <person name="Wang M."/>
            <person name="Ileperuma N."/>
            <person name="Macnee N."/>
            <person name="Campin R."/>
            <person name="Mcatee P."/>
            <person name="Drummond R."/>
            <person name="Espley R."/>
            <person name="Ireland H."/>
            <person name="Wu R."/>
            <person name="Atkinson R."/>
            <person name="Karunairetnam S."/>
            <person name="Bulley S."/>
            <person name="Chunkath S."/>
            <person name="Hanley Z."/>
            <person name="Storey R."/>
            <person name="Thrimawithana A."/>
            <person name="Thomson S."/>
            <person name="David C."/>
            <person name="Testolin R."/>
        </authorList>
    </citation>
    <scope>NUCLEOTIDE SEQUENCE [LARGE SCALE GENOMIC DNA]</scope>
    <source>
        <strain evidence="9">cv. Red5</strain>
        <tissue evidence="8">Young leaf</tissue>
    </source>
</reference>
<dbReference type="SUPFAM" id="SSF48452">
    <property type="entry name" value="TPR-like"/>
    <property type="match status" value="1"/>
</dbReference>
<keyword evidence="9" id="KW-1185">Reference proteome</keyword>
<feature type="compositionally biased region" description="Polar residues" evidence="7">
    <location>
        <begin position="585"/>
        <end position="595"/>
    </location>
</feature>
<dbReference type="FunFam" id="1.25.40.10:FF:000159">
    <property type="entry name" value="Tetratricopeptide repeat (TPR)-like superfamily protein"/>
    <property type="match status" value="1"/>
</dbReference>
<dbReference type="OrthoDB" id="10265668at2759"/>
<feature type="compositionally biased region" description="Polar residues" evidence="7">
    <location>
        <begin position="1232"/>
        <end position="1249"/>
    </location>
</feature>
<comment type="caution">
    <text evidence="8">The sequence shown here is derived from an EMBL/GenBank/DDBJ whole genome shotgun (WGS) entry which is preliminary data.</text>
</comment>
<comment type="similarity">
    <text evidence="6">Belongs to the PRP39 family.</text>
</comment>
<evidence type="ECO:0000256" key="6">
    <source>
        <dbReference type="ARBA" id="ARBA00038019"/>
    </source>
</evidence>
<feature type="compositionally biased region" description="Polar residues" evidence="7">
    <location>
        <begin position="1262"/>
        <end position="1272"/>
    </location>
</feature>
<evidence type="ECO:0000256" key="4">
    <source>
        <dbReference type="ARBA" id="ARBA00023187"/>
    </source>
</evidence>
<dbReference type="Pfam" id="PF23241">
    <property type="entry name" value="HAT_PRP39_C"/>
    <property type="match status" value="1"/>
</dbReference>
<comment type="subcellular location">
    <subcellularLocation>
        <location evidence="1">Nucleus</location>
    </subcellularLocation>
</comment>
<evidence type="ECO:0000256" key="7">
    <source>
        <dbReference type="SAM" id="MobiDB-lite"/>
    </source>
</evidence>
<evidence type="ECO:0000313" key="8">
    <source>
        <dbReference type="EMBL" id="PSS02958.1"/>
    </source>
</evidence>
<keyword evidence="2" id="KW-0507">mRNA processing</keyword>
<dbReference type="PANTHER" id="PTHR17204:SF26">
    <property type="entry name" value="PRE-MRNA-PROCESSING FACTOR 39-2"/>
    <property type="match status" value="1"/>
</dbReference>
<dbReference type="EMBL" id="NKQK01000019">
    <property type="protein sequence ID" value="PSS02958.1"/>
    <property type="molecule type" value="Genomic_DNA"/>
</dbReference>
<proteinExistence type="inferred from homology"/>
<dbReference type="GO" id="GO:0030627">
    <property type="term" value="F:pre-mRNA 5'-splice site binding"/>
    <property type="evidence" value="ECO:0007669"/>
    <property type="project" value="TreeGrafter"/>
</dbReference>
<dbReference type="InterPro" id="IPR003107">
    <property type="entry name" value="HAT"/>
</dbReference>
<feature type="compositionally biased region" description="Polar residues" evidence="7">
    <location>
        <begin position="633"/>
        <end position="647"/>
    </location>
</feature>
<feature type="compositionally biased region" description="Pro residues" evidence="7">
    <location>
        <begin position="1281"/>
        <end position="1291"/>
    </location>
</feature>
<dbReference type="SMART" id="SM00386">
    <property type="entry name" value="HAT"/>
    <property type="match status" value="5"/>
</dbReference>
<keyword evidence="4" id="KW-0508">mRNA splicing</keyword>
<evidence type="ECO:0000256" key="5">
    <source>
        <dbReference type="ARBA" id="ARBA00023242"/>
    </source>
</evidence>
<feature type="compositionally biased region" description="Polar residues" evidence="7">
    <location>
        <begin position="797"/>
        <end position="808"/>
    </location>
</feature>
<feature type="region of interest" description="Disordered" evidence="7">
    <location>
        <begin position="572"/>
        <end position="595"/>
    </location>
</feature>
<evidence type="ECO:0000256" key="2">
    <source>
        <dbReference type="ARBA" id="ARBA00022664"/>
    </source>
</evidence>
<dbReference type="InterPro" id="IPR011990">
    <property type="entry name" value="TPR-like_helical_dom_sf"/>
</dbReference>
<dbReference type="Proteomes" id="UP000241394">
    <property type="component" value="Chromosome LG19"/>
</dbReference>
<evidence type="ECO:0000313" key="9">
    <source>
        <dbReference type="Proteomes" id="UP000241394"/>
    </source>
</evidence>
<evidence type="ECO:0000256" key="3">
    <source>
        <dbReference type="ARBA" id="ARBA00022737"/>
    </source>
</evidence>
<organism evidence="8 9">
    <name type="scientific">Actinidia chinensis var. chinensis</name>
    <name type="common">Chinese soft-hair kiwi</name>
    <dbReference type="NCBI Taxonomy" id="1590841"/>
    <lineage>
        <taxon>Eukaryota</taxon>
        <taxon>Viridiplantae</taxon>
        <taxon>Streptophyta</taxon>
        <taxon>Embryophyta</taxon>
        <taxon>Tracheophyta</taxon>
        <taxon>Spermatophyta</taxon>
        <taxon>Magnoliopsida</taxon>
        <taxon>eudicotyledons</taxon>
        <taxon>Gunneridae</taxon>
        <taxon>Pentapetalae</taxon>
        <taxon>asterids</taxon>
        <taxon>Ericales</taxon>
        <taxon>Actinidiaceae</taxon>
        <taxon>Actinidia</taxon>
    </lineage>
</organism>
<name>A0A2R6Q6R3_ACTCC</name>
<protein>
    <submittedName>
        <fullName evidence="8">Pre-mRNA-processing factor like</fullName>
    </submittedName>
</protein>
<dbReference type="STRING" id="1590841.A0A2R6Q6R3"/>
<feature type="region of interest" description="Disordered" evidence="7">
    <location>
        <begin position="719"/>
        <end position="930"/>
    </location>
</feature>
<dbReference type="Gramene" id="PSS02958">
    <property type="protein sequence ID" value="PSS02958"/>
    <property type="gene ID" value="CEY00_Acc21339"/>
</dbReference>
<keyword evidence="5" id="KW-0539">Nucleus</keyword>
<dbReference type="Pfam" id="PF23240">
    <property type="entry name" value="HAT_PRP39_N"/>
    <property type="match status" value="1"/>
</dbReference>
<dbReference type="InterPro" id="IPR059164">
    <property type="entry name" value="HAT_PRP39_C"/>
</dbReference>
<dbReference type="GO" id="GO:0000243">
    <property type="term" value="C:commitment complex"/>
    <property type="evidence" value="ECO:0007669"/>
    <property type="project" value="TreeGrafter"/>
</dbReference>
<evidence type="ECO:0000256" key="1">
    <source>
        <dbReference type="ARBA" id="ARBA00004123"/>
    </source>
</evidence>
<accession>A0A2R6Q6R3</accession>
<keyword evidence="3" id="KW-0677">Repeat</keyword>
<sequence>MLKDCNMDSNETVNCLISQGYNLLALSGGFDEQLQELIRRGSLDFDTWTSIISNIERTFPENIERICSVYDSFLSEFPLCHGYWRKYAAHKAHLCTLDKVVEIFERAVQSATYCVGVWVEYCSFGMLAYKDPSDVRRLFKRALSFVGKDFLCHPLWDKYIEFEFSQQQWSFLAQICVQTLKFPTKRLHRYYDNFKKFVAILEEEMKLHDNCSIEIESESVSDAAVPMHKDEVSGIINSLVDPSTGSFNYKALQKYISIGESFYQEACEVETKIHCFENNIQRPYFHVLPLDDNQLENWHRYLNFIERQEDFDWAVKLYERCLIPCAIYPEFWMRYVEFMETKGGREIANFALDRATKIFLKNVPAIHVFNARFKEQIGDRYGARAAYLWSDDESSSHFIEKVINEANMEKRLGNFAAASSVYEKALAVAAERQKLHSVPILYIHFSRLKYMMAGSIDAARDVIIDGIQRVPHCKLLLEGLIHFLMMHGGPGQLNVVDNIIDDAISSGSEASQGLGAKEREDISILYLEFVDQCGTVHDIRKAWNRHIKLFPHLIRTTSSNKLPTSGIQLLDMMGGRRKNPFPMSSRPSGGHSPNQLIQLQMPQQRLSLPDNDAIQPDQFCEDQFQPEDKDNSAQDQPQQLSLKTGEQSVEDAFGVNKSTHDSIIQSEDDASGQMESTPYVVHQSREDASEPVESTHDLVHESGEDACEPIESTPYLVHQSREDASDPVESTVHESGEDACGPIESTPGLVQLPGEDACEPMELTHEVVHQPREDAPGPIEPSNDLVHQVADDEAFPNASQEYSDPTNVEQEQEQDQEPEPEQHLKPLPLDGLPLNSQDKEYGDSTPMSSYENRSPTTNRVQDNCQTANESPSIVSPGSTRSPDSVQIQNESSDSAQKQNESVNPSFEANHQNPPPVQAQPEPREPTDGASRWHHIDNTVQVSGNARSVFHGNLQDKQNQRGQVTPQQQRPQAEMGAWTLTSLGYSHHPLPGQNPQVQQDIQTQNQDQVGPARGKSTVAHFWPTQNLQQQNLVSVHQPQPDSVPASHSSAQMPQFPMQSGGQFGNAGYNQAYNQMMENYFRQQQMMAQQHYNQQQQFTQQLQQIQQPYQQKQHLLQPYQQYELYAQQQQQMAQFYYQQLPQMQEQQAQMMWQQLQNAHQQQDQLYYQYMQQQQAYQQSQQQYQMQQQQGYEQLQQQQGYQQVLPQQQPQQQQQEELQMQQPSFYQQVMPPHSASASRNAQSPHPQQQSQGIRPPHCAAAASGSAVTPHQTSRGVSPRCASPSGPPLSPYNKQ</sequence>
<feature type="region of interest" description="Disordered" evidence="7">
    <location>
        <begin position="657"/>
        <end position="676"/>
    </location>
</feature>
<dbReference type="FunFam" id="1.25.40.10:FF:000064">
    <property type="entry name" value="Putative pre-mrna-processing factor 39"/>
    <property type="match status" value="1"/>
</dbReference>